<sequence>MQLDERLREEQVVEYLQRHPEFFLRHQALLDHLHIPHPVKGAVSLVALQQERQRERIDTLDQELRALTSTASRNEHIFRVYADVYPELFGCTTLRQLWKRLHQTFRERLRIPASALWINNGRIKAKRSDHGFVMPAARCQQLTMQLMRGERVYFGRLGEQERQALFGEGALVHSIALLRLGEQGDLGFLAFGHANGEHYHAGMDSLLLEQLGRFITLLLPNMVTFHD</sequence>
<dbReference type="RefSeq" id="WP_377151040.1">
    <property type="nucleotide sequence ID" value="NZ_JBHSAF010000003.1"/>
</dbReference>
<reference evidence="2" key="1">
    <citation type="journal article" date="2019" name="Int. J. Syst. Evol. Microbiol.">
        <title>The Global Catalogue of Microorganisms (GCM) 10K type strain sequencing project: providing services to taxonomists for standard genome sequencing and annotation.</title>
        <authorList>
            <consortium name="The Broad Institute Genomics Platform"/>
            <consortium name="The Broad Institute Genome Sequencing Center for Infectious Disease"/>
            <person name="Wu L."/>
            <person name="Ma J."/>
        </authorList>
    </citation>
    <scope>NUCLEOTIDE SEQUENCE [LARGE SCALE GENOMIC DNA]</scope>
    <source>
        <strain evidence="2">CCUG 54939</strain>
    </source>
</reference>
<dbReference type="Gene3D" id="3.30.450.40">
    <property type="match status" value="1"/>
</dbReference>
<gene>
    <name evidence="1" type="ORF">ACFOSS_05095</name>
</gene>
<dbReference type="Proteomes" id="UP001595692">
    <property type="component" value="Unassembled WGS sequence"/>
</dbReference>
<comment type="caution">
    <text evidence="1">The sequence shown here is derived from an EMBL/GenBank/DDBJ whole genome shotgun (WGS) entry which is preliminary data.</text>
</comment>
<proteinExistence type="predicted"/>
<evidence type="ECO:0000313" key="1">
    <source>
        <dbReference type="EMBL" id="MFC3912841.1"/>
    </source>
</evidence>
<dbReference type="EMBL" id="JBHSAF010000003">
    <property type="protein sequence ID" value="MFC3912841.1"/>
    <property type="molecule type" value="Genomic_DNA"/>
</dbReference>
<dbReference type="Pfam" id="PF04340">
    <property type="entry name" value="DUF484"/>
    <property type="match status" value="1"/>
</dbReference>
<dbReference type="InterPro" id="IPR029016">
    <property type="entry name" value="GAF-like_dom_sf"/>
</dbReference>
<keyword evidence="2" id="KW-1185">Reference proteome</keyword>
<dbReference type="PANTHER" id="PTHR38765">
    <property type="entry name" value="DUF484 DOMAIN-CONTAINING PROTEIN"/>
    <property type="match status" value="1"/>
</dbReference>
<accession>A0ABV8CKZ8</accession>
<evidence type="ECO:0000313" key="2">
    <source>
        <dbReference type="Proteomes" id="UP001595692"/>
    </source>
</evidence>
<name>A0ABV8CKZ8_9GAMM</name>
<dbReference type="PANTHER" id="PTHR38765:SF1">
    <property type="entry name" value="DUF484 DOMAIN-CONTAINING PROTEIN"/>
    <property type="match status" value="1"/>
</dbReference>
<dbReference type="InterPro" id="IPR007435">
    <property type="entry name" value="DUF484"/>
</dbReference>
<protein>
    <submittedName>
        <fullName evidence="1">DUF484 family protein</fullName>
    </submittedName>
</protein>
<organism evidence="1 2">
    <name type="scientific">Pseudaeromonas sharmana</name>
    <dbReference type="NCBI Taxonomy" id="328412"/>
    <lineage>
        <taxon>Bacteria</taxon>
        <taxon>Pseudomonadati</taxon>
        <taxon>Pseudomonadota</taxon>
        <taxon>Gammaproteobacteria</taxon>
        <taxon>Aeromonadales</taxon>
        <taxon>Aeromonadaceae</taxon>
        <taxon>Pseudaeromonas</taxon>
    </lineage>
</organism>